<feature type="transmembrane region" description="Helical" evidence="1">
    <location>
        <begin position="111"/>
        <end position="133"/>
    </location>
</feature>
<sequence>MQSLLLITQILIVGTLGYFLGPRLSQTLQKLVFKVLPFFSYLLLMAVAFEFSFAFHQLKDPQQILPTALILAFTTTCASFVVCMLAYQLLDRDSVQGKISFSLFLNAIKNISHACLALMLGGAIGAICLWQNWDPHFNSWYLLLLFIFLIGVELAFTRLDRSWLSWKILVVPCAAILGSCLAALGCHYFLHDLSLKETFALSQGYGWYSMSGILLTQLHSSELGGMALLTDLFREIFAILLMYCFGWRFPRSAISSAGATSMDATLAMVKQSCGTHYVPYAMVSGIILSLLAPILMSLVLML</sequence>
<dbReference type="EMBL" id="CP016896">
    <property type="protein sequence ID" value="APV35023.1"/>
    <property type="molecule type" value="Genomic_DNA"/>
</dbReference>
<dbReference type="PANTHER" id="PTHR35804">
    <property type="entry name" value="LYSINE EXPORTER LYSO"/>
    <property type="match status" value="1"/>
</dbReference>
<accession>A0A1P8EFN8</accession>
<feature type="transmembrane region" description="Helical" evidence="1">
    <location>
        <begin position="223"/>
        <end position="245"/>
    </location>
</feature>
<name>A0A1P8EFN8_9GAMM</name>
<reference evidence="2 3" key="1">
    <citation type="submission" date="2016-08" db="EMBL/GenBank/DDBJ databases">
        <title>Complete genome sequence of Acinetobacter baylyi strain GFJ2.</title>
        <authorList>
            <person name="Tabata M."/>
            <person name="Kuboki S."/>
            <person name="Gibu N."/>
            <person name="Kinouchi Y."/>
            <person name="Vangnai A."/>
            <person name="Kasai D."/>
            <person name="Fukuda M."/>
        </authorList>
    </citation>
    <scope>NUCLEOTIDE SEQUENCE [LARGE SCALE GENOMIC DNA]</scope>
    <source>
        <strain evidence="2 3">GFJ2</strain>
    </source>
</reference>
<protein>
    <recommendedName>
        <fullName evidence="4">Lysine exporter LysO family protein</fullName>
    </recommendedName>
</protein>
<evidence type="ECO:0000256" key="1">
    <source>
        <dbReference type="SAM" id="Phobius"/>
    </source>
</evidence>
<dbReference type="RefSeq" id="WP_076032185.1">
    <property type="nucleotide sequence ID" value="NZ_BKXY01000001.1"/>
</dbReference>
<evidence type="ECO:0000313" key="3">
    <source>
        <dbReference type="Proteomes" id="UP000185674"/>
    </source>
</evidence>
<dbReference type="PANTHER" id="PTHR35804:SF1">
    <property type="entry name" value="LYSINE EXPORTER LYSO"/>
    <property type="match status" value="1"/>
</dbReference>
<dbReference type="GO" id="GO:0015661">
    <property type="term" value="F:L-lysine efflux transmembrane transporter activity"/>
    <property type="evidence" value="ECO:0007669"/>
    <property type="project" value="InterPro"/>
</dbReference>
<keyword evidence="1" id="KW-0472">Membrane</keyword>
<dbReference type="eggNOG" id="COG2431">
    <property type="taxonomic scope" value="Bacteria"/>
</dbReference>
<evidence type="ECO:0008006" key="4">
    <source>
        <dbReference type="Google" id="ProtNLM"/>
    </source>
</evidence>
<evidence type="ECO:0000313" key="2">
    <source>
        <dbReference type="EMBL" id="APV35023.1"/>
    </source>
</evidence>
<dbReference type="KEGG" id="asol:BEN76_02880"/>
<feature type="transmembrane region" description="Helical" evidence="1">
    <location>
        <begin position="6"/>
        <end position="24"/>
    </location>
</feature>
<dbReference type="Proteomes" id="UP000185674">
    <property type="component" value="Chromosome"/>
</dbReference>
<feature type="transmembrane region" description="Helical" evidence="1">
    <location>
        <begin position="67"/>
        <end position="90"/>
    </location>
</feature>
<feature type="transmembrane region" description="Helical" evidence="1">
    <location>
        <begin position="31"/>
        <end position="55"/>
    </location>
</feature>
<proteinExistence type="predicted"/>
<gene>
    <name evidence="2" type="ORF">BEN76_02880</name>
</gene>
<dbReference type="Pfam" id="PF03956">
    <property type="entry name" value="Lys_export"/>
    <property type="match status" value="1"/>
</dbReference>
<feature type="transmembrane region" description="Helical" evidence="1">
    <location>
        <begin position="139"/>
        <end position="156"/>
    </location>
</feature>
<dbReference type="GO" id="GO:0005886">
    <property type="term" value="C:plasma membrane"/>
    <property type="evidence" value="ECO:0007669"/>
    <property type="project" value="TreeGrafter"/>
</dbReference>
<keyword evidence="1" id="KW-1133">Transmembrane helix</keyword>
<dbReference type="STRING" id="487316.BEN76_02880"/>
<keyword evidence="1" id="KW-0812">Transmembrane</keyword>
<feature type="transmembrane region" description="Helical" evidence="1">
    <location>
        <begin position="277"/>
        <end position="301"/>
    </location>
</feature>
<feature type="transmembrane region" description="Helical" evidence="1">
    <location>
        <begin position="168"/>
        <end position="190"/>
    </location>
</feature>
<dbReference type="AlphaFoldDB" id="A0A1P8EFN8"/>
<dbReference type="InterPro" id="IPR005642">
    <property type="entry name" value="LysO"/>
</dbReference>
<organism evidence="2 3">
    <name type="scientific">Acinetobacter soli</name>
    <dbReference type="NCBI Taxonomy" id="487316"/>
    <lineage>
        <taxon>Bacteria</taxon>
        <taxon>Pseudomonadati</taxon>
        <taxon>Pseudomonadota</taxon>
        <taxon>Gammaproteobacteria</taxon>
        <taxon>Moraxellales</taxon>
        <taxon>Moraxellaceae</taxon>
        <taxon>Acinetobacter</taxon>
    </lineage>
</organism>